<feature type="transmembrane region" description="Helical" evidence="9">
    <location>
        <begin position="180"/>
        <end position="204"/>
    </location>
</feature>
<dbReference type="PROSITE" id="PS50262">
    <property type="entry name" value="G_PROTEIN_RECEP_F1_2"/>
    <property type="match status" value="1"/>
</dbReference>
<feature type="domain" description="G-protein coupled receptors family 1 profile" evidence="10">
    <location>
        <begin position="124"/>
        <end position="241"/>
    </location>
</feature>
<comment type="caution">
    <text evidence="11">The sequence shown here is derived from an EMBL/GenBank/DDBJ whole genome shotgun (WGS) entry which is preliminary data.</text>
</comment>
<protein>
    <recommendedName>
        <fullName evidence="10">G-protein coupled receptors family 1 profile domain-containing protein</fullName>
    </recommendedName>
</protein>
<dbReference type="GO" id="GO:0004930">
    <property type="term" value="F:G protein-coupled receptor activity"/>
    <property type="evidence" value="ECO:0007669"/>
    <property type="project" value="UniProtKB-KW"/>
</dbReference>
<evidence type="ECO:0000256" key="2">
    <source>
        <dbReference type="ARBA" id="ARBA00022692"/>
    </source>
</evidence>
<dbReference type="Gene3D" id="1.20.1070.10">
    <property type="entry name" value="Rhodopsin 7-helix transmembrane proteins"/>
    <property type="match status" value="1"/>
</dbReference>
<name>A0A2T7PU62_POMCA</name>
<dbReference type="AlphaFoldDB" id="A0A2T7PU62"/>
<dbReference type="EMBL" id="PZQS01000002">
    <property type="protein sequence ID" value="PVD36966.1"/>
    <property type="molecule type" value="Genomic_DNA"/>
</dbReference>
<feature type="transmembrane region" description="Helical" evidence="9">
    <location>
        <begin position="144"/>
        <end position="168"/>
    </location>
</feature>
<dbReference type="Pfam" id="PF00001">
    <property type="entry name" value="7tm_1"/>
    <property type="match status" value="1"/>
</dbReference>
<accession>A0A2T7PU62</accession>
<evidence type="ECO:0000256" key="5">
    <source>
        <dbReference type="ARBA" id="ARBA00023136"/>
    </source>
</evidence>
<dbReference type="GO" id="GO:0005886">
    <property type="term" value="C:plasma membrane"/>
    <property type="evidence" value="ECO:0007669"/>
    <property type="project" value="TreeGrafter"/>
</dbReference>
<dbReference type="InterPro" id="IPR017452">
    <property type="entry name" value="GPCR_Rhodpsn_7TM"/>
</dbReference>
<evidence type="ECO:0000256" key="4">
    <source>
        <dbReference type="ARBA" id="ARBA00023040"/>
    </source>
</evidence>
<feature type="region of interest" description="Disordered" evidence="8">
    <location>
        <begin position="45"/>
        <end position="68"/>
    </location>
</feature>
<dbReference type="InterPro" id="IPR000276">
    <property type="entry name" value="GPCR_Rhodpsn"/>
</dbReference>
<keyword evidence="2 9" id="KW-0812">Transmembrane</keyword>
<dbReference type="Proteomes" id="UP000245119">
    <property type="component" value="Linkage Group LG2"/>
</dbReference>
<feature type="compositionally biased region" description="Polar residues" evidence="8">
    <location>
        <begin position="16"/>
        <end position="25"/>
    </location>
</feature>
<keyword evidence="4" id="KW-0297">G-protein coupled receptor</keyword>
<dbReference type="PANTHER" id="PTHR24243">
    <property type="entry name" value="G-PROTEIN COUPLED RECEPTOR"/>
    <property type="match status" value="1"/>
</dbReference>
<feature type="region of interest" description="Disordered" evidence="8">
    <location>
        <begin position="1"/>
        <end position="27"/>
    </location>
</feature>
<sequence>MFLDDHSVTAGPRPSAGSNGQYTETHQTRGRITLPGWRSLSAMSPHVSVGNESVPEAEASASHSDVDLTTSGSVLGTNTTDVTNPSCHSSFVNGTCDVKTLLSVIADTLDFYFPPILFVAGIICNALVVMVMQSRHFRHISTSFYMSITAGVDFASLLVSLPAHYLYVNFPEVFDNVRQAHIMCSFFNLFGWGSSDMGLLLTVAMTTERSLAIKFPLKATVLCSVRRAKIVSGGLFALEFVKAPCNRAIRLSFRGGSWSMVTELGISHGQGILLHETNCDGTGVGIQWVGLTNGGGVSGHAGLQVLVPHQTRRAGDYKRFPASSHWMKRVGSGWRSSDVPQQDSAPCRGFLYSFELKQ</sequence>
<keyword evidence="7" id="KW-0807">Transducer</keyword>
<organism evidence="11 12">
    <name type="scientific">Pomacea canaliculata</name>
    <name type="common">Golden apple snail</name>
    <dbReference type="NCBI Taxonomy" id="400727"/>
    <lineage>
        <taxon>Eukaryota</taxon>
        <taxon>Metazoa</taxon>
        <taxon>Spiralia</taxon>
        <taxon>Lophotrochozoa</taxon>
        <taxon>Mollusca</taxon>
        <taxon>Gastropoda</taxon>
        <taxon>Caenogastropoda</taxon>
        <taxon>Architaenioglossa</taxon>
        <taxon>Ampullarioidea</taxon>
        <taxon>Ampullariidae</taxon>
        <taxon>Pomacea</taxon>
    </lineage>
</organism>
<evidence type="ECO:0000256" key="6">
    <source>
        <dbReference type="ARBA" id="ARBA00023170"/>
    </source>
</evidence>
<evidence type="ECO:0000256" key="7">
    <source>
        <dbReference type="ARBA" id="ARBA00023224"/>
    </source>
</evidence>
<evidence type="ECO:0000256" key="8">
    <source>
        <dbReference type="SAM" id="MobiDB-lite"/>
    </source>
</evidence>
<dbReference type="SUPFAM" id="SSF81321">
    <property type="entry name" value="Family A G protein-coupled receptor-like"/>
    <property type="match status" value="1"/>
</dbReference>
<comment type="subcellular location">
    <subcellularLocation>
        <location evidence="1">Membrane</location>
        <topology evidence="1">Multi-pass membrane protein</topology>
    </subcellularLocation>
</comment>
<keyword evidence="3 9" id="KW-1133">Transmembrane helix</keyword>
<keyword evidence="5 9" id="KW-0472">Membrane</keyword>
<dbReference type="PANTHER" id="PTHR24243:SF230">
    <property type="entry name" value="G-PROTEIN COUPLED RECEPTORS FAMILY 1 PROFILE DOMAIN-CONTAINING PROTEIN"/>
    <property type="match status" value="1"/>
</dbReference>
<evidence type="ECO:0000259" key="10">
    <source>
        <dbReference type="PROSITE" id="PS50262"/>
    </source>
</evidence>
<evidence type="ECO:0000256" key="3">
    <source>
        <dbReference type="ARBA" id="ARBA00022989"/>
    </source>
</evidence>
<evidence type="ECO:0000313" key="11">
    <source>
        <dbReference type="EMBL" id="PVD36966.1"/>
    </source>
</evidence>
<feature type="transmembrane region" description="Helical" evidence="9">
    <location>
        <begin position="111"/>
        <end position="132"/>
    </location>
</feature>
<reference evidence="11 12" key="1">
    <citation type="submission" date="2018-04" db="EMBL/GenBank/DDBJ databases">
        <title>The genome of golden apple snail Pomacea canaliculata provides insight into stress tolerance and invasive adaptation.</title>
        <authorList>
            <person name="Liu C."/>
            <person name="Liu B."/>
            <person name="Ren Y."/>
            <person name="Zhang Y."/>
            <person name="Wang H."/>
            <person name="Li S."/>
            <person name="Jiang F."/>
            <person name="Yin L."/>
            <person name="Zhang G."/>
            <person name="Qian W."/>
            <person name="Fan W."/>
        </authorList>
    </citation>
    <scope>NUCLEOTIDE SEQUENCE [LARGE SCALE GENOMIC DNA]</scope>
    <source>
        <strain evidence="11">SZHN2017</strain>
        <tissue evidence="11">Muscle</tissue>
    </source>
</reference>
<proteinExistence type="predicted"/>
<dbReference type="OrthoDB" id="9990906at2759"/>
<gene>
    <name evidence="11" type="ORF">C0Q70_03959</name>
</gene>
<keyword evidence="12" id="KW-1185">Reference proteome</keyword>
<evidence type="ECO:0000313" key="12">
    <source>
        <dbReference type="Proteomes" id="UP000245119"/>
    </source>
</evidence>
<evidence type="ECO:0000256" key="1">
    <source>
        <dbReference type="ARBA" id="ARBA00004141"/>
    </source>
</evidence>
<evidence type="ECO:0000256" key="9">
    <source>
        <dbReference type="SAM" id="Phobius"/>
    </source>
</evidence>
<keyword evidence="6" id="KW-0675">Receptor</keyword>